<name>A0A6N8HEN1_9FLAO</name>
<dbReference type="RefSeq" id="WP_157483082.1">
    <property type="nucleotide sequence ID" value="NZ_WOWP01000026.1"/>
</dbReference>
<evidence type="ECO:0000256" key="1">
    <source>
        <dbReference type="ARBA" id="ARBA00007274"/>
    </source>
</evidence>
<dbReference type="Pfam" id="PF00132">
    <property type="entry name" value="Hexapep"/>
    <property type="match status" value="1"/>
</dbReference>
<protein>
    <submittedName>
        <fullName evidence="5">Sugar O-acetyltransferase</fullName>
    </submittedName>
</protein>
<accession>A0A6N8HEN1</accession>
<dbReference type="GO" id="GO:0008374">
    <property type="term" value="F:O-acyltransferase activity"/>
    <property type="evidence" value="ECO:0007669"/>
    <property type="project" value="TreeGrafter"/>
</dbReference>
<proteinExistence type="inferred from homology"/>
<organism evidence="5 6">
    <name type="scientific">Flavobacterium rakeshii</name>
    <dbReference type="NCBI Taxonomy" id="1038845"/>
    <lineage>
        <taxon>Bacteria</taxon>
        <taxon>Pseudomonadati</taxon>
        <taxon>Bacteroidota</taxon>
        <taxon>Flavobacteriia</taxon>
        <taxon>Flavobacteriales</taxon>
        <taxon>Flavobacteriaceae</taxon>
        <taxon>Flavobacterium</taxon>
    </lineage>
</organism>
<dbReference type="InterPro" id="IPR051159">
    <property type="entry name" value="Hexapeptide_acetyltransf"/>
</dbReference>
<keyword evidence="3" id="KW-0677">Repeat</keyword>
<keyword evidence="2 5" id="KW-0808">Transferase</keyword>
<dbReference type="PANTHER" id="PTHR23416:SF23">
    <property type="entry name" value="ACETYLTRANSFERASE C18B11.09C-RELATED"/>
    <property type="match status" value="1"/>
</dbReference>
<dbReference type="PANTHER" id="PTHR23416">
    <property type="entry name" value="SIALIC ACID SYNTHASE-RELATED"/>
    <property type="match status" value="1"/>
</dbReference>
<dbReference type="InterPro" id="IPR001451">
    <property type="entry name" value="Hexapep"/>
</dbReference>
<evidence type="ECO:0000256" key="3">
    <source>
        <dbReference type="ARBA" id="ARBA00022737"/>
    </source>
</evidence>
<dbReference type="Gene3D" id="2.160.10.10">
    <property type="entry name" value="Hexapeptide repeat proteins"/>
    <property type="match status" value="1"/>
</dbReference>
<keyword evidence="6" id="KW-1185">Reference proteome</keyword>
<dbReference type="AlphaFoldDB" id="A0A6N8HEN1"/>
<sequence>MGYTTGNETGNSITIFDRLLKGESVPINDPEYKHIFEQVEITFSLLSKLNNTTAKSDIRLLLEEITGKHIDSSTTLFPPFHTNFGKHIVLGKNVFINHACSFLDLGGIVIEDNVMIGPRVTITSENHPLPYAKRNVMVPAKVIIKNNVWIGAAATILPGVTIGENSVIAAGAVVNKNVQPNTLVGGVPAKIIKDIPLE</sequence>
<dbReference type="PROSITE" id="PS00101">
    <property type="entry name" value="HEXAPEP_TRANSFERASES"/>
    <property type="match status" value="1"/>
</dbReference>
<keyword evidence="4" id="KW-0012">Acyltransferase</keyword>
<comment type="similarity">
    <text evidence="1">Belongs to the transferase hexapeptide repeat family.</text>
</comment>
<evidence type="ECO:0000313" key="6">
    <source>
        <dbReference type="Proteomes" id="UP000433945"/>
    </source>
</evidence>
<dbReference type="InterPro" id="IPR011004">
    <property type="entry name" value="Trimer_LpxA-like_sf"/>
</dbReference>
<dbReference type="OrthoDB" id="9812571at2"/>
<dbReference type="Proteomes" id="UP000433945">
    <property type="component" value="Unassembled WGS sequence"/>
</dbReference>
<dbReference type="SUPFAM" id="SSF51161">
    <property type="entry name" value="Trimeric LpxA-like enzymes"/>
    <property type="match status" value="1"/>
</dbReference>
<comment type="caution">
    <text evidence="5">The sequence shown here is derived from an EMBL/GenBank/DDBJ whole genome shotgun (WGS) entry which is preliminary data.</text>
</comment>
<evidence type="ECO:0000256" key="4">
    <source>
        <dbReference type="ARBA" id="ARBA00023315"/>
    </source>
</evidence>
<reference evidence="5 6" key="1">
    <citation type="submission" date="2019-12" db="EMBL/GenBank/DDBJ databases">
        <authorList>
            <person name="Sun J.-Q."/>
        </authorList>
    </citation>
    <scope>NUCLEOTIDE SEQUENCE [LARGE SCALE GENOMIC DNA]</scope>
    <source>
        <strain evidence="5 6">JCM 17928</strain>
    </source>
</reference>
<evidence type="ECO:0000313" key="5">
    <source>
        <dbReference type="EMBL" id="MUV03838.1"/>
    </source>
</evidence>
<gene>
    <name evidence="5" type="ORF">GN157_08970</name>
</gene>
<evidence type="ECO:0000256" key="2">
    <source>
        <dbReference type="ARBA" id="ARBA00022679"/>
    </source>
</evidence>
<dbReference type="InterPro" id="IPR018357">
    <property type="entry name" value="Hexapep_transf_CS"/>
</dbReference>
<dbReference type="EMBL" id="WOWP01000026">
    <property type="protein sequence ID" value="MUV03838.1"/>
    <property type="molecule type" value="Genomic_DNA"/>
</dbReference>